<dbReference type="PRINTS" id="PR00344">
    <property type="entry name" value="BCTRLSENSOR"/>
</dbReference>
<gene>
    <name evidence="14" type="ordered locus">Desac_2583</name>
</gene>
<dbReference type="PROSITE" id="PS50109">
    <property type="entry name" value="HIS_KIN"/>
    <property type="match status" value="1"/>
</dbReference>
<dbReference type="InterPro" id="IPR001789">
    <property type="entry name" value="Sig_transdc_resp-reg_receiver"/>
</dbReference>
<dbReference type="CDD" id="cd00156">
    <property type="entry name" value="REC"/>
    <property type="match status" value="1"/>
</dbReference>
<dbReference type="GO" id="GO:0000155">
    <property type="term" value="F:phosphorelay sensor kinase activity"/>
    <property type="evidence" value="ECO:0007669"/>
    <property type="project" value="InterPro"/>
</dbReference>
<dbReference type="AlphaFoldDB" id="F2NDQ4"/>
<dbReference type="PANTHER" id="PTHR43065:SF42">
    <property type="entry name" value="TWO-COMPONENT SENSOR PPRA"/>
    <property type="match status" value="1"/>
</dbReference>
<dbReference type="CDD" id="cd00082">
    <property type="entry name" value="HisKA"/>
    <property type="match status" value="1"/>
</dbReference>
<dbReference type="CDD" id="cd00130">
    <property type="entry name" value="PAS"/>
    <property type="match status" value="2"/>
</dbReference>
<dbReference type="SUPFAM" id="SSF55874">
    <property type="entry name" value="ATPase domain of HSP90 chaperone/DNA topoisomerase II/histidine kinase"/>
    <property type="match status" value="1"/>
</dbReference>
<evidence type="ECO:0000259" key="10">
    <source>
        <dbReference type="PROSITE" id="PS50109"/>
    </source>
</evidence>
<dbReference type="InterPro" id="IPR000014">
    <property type="entry name" value="PAS"/>
</dbReference>
<keyword evidence="5" id="KW-0547">Nucleotide-binding</keyword>
<dbReference type="KEGG" id="dao:Desac_2583"/>
<dbReference type="SUPFAM" id="SSF52172">
    <property type="entry name" value="CheY-like"/>
    <property type="match status" value="1"/>
</dbReference>
<dbReference type="InterPro" id="IPR005467">
    <property type="entry name" value="His_kinase_dom"/>
</dbReference>
<dbReference type="InterPro" id="IPR001610">
    <property type="entry name" value="PAC"/>
</dbReference>
<feature type="domain" description="PAC" evidence="13">
    <location>
        <begin position="193"/>
        <end position="245"/>
    </location>
</feature>
<dbReference type="RefSeq" id="WP_013707510.1">
    <property type="nucleotide sequence ID" value="NC_015388.1"/>
</dbReference>
<dbReference type="HOGENOM" id="CLU_000445_114_51_7"/>
<feature type="domain" description="PAS" evidence="12">
    <location>
        <begin position="1"/>
        <end position="52"/>
    </location>
</feature>
<evidence type="ECO:0000256" key="6">
    <source>
        <dbReference type="ARBA" id="ARBA00022777"/>
    </source>
</evidence>
<organism evidence="14 15">
    <name type="scientific">Desulfobacca acetoxidans (strain ATCC 700848 / DSM 11109 / ASRB2)</name>
    <dbReference type="NCBI Taxonomy" id="880072"/>
    <lineage>
        <taxon>Bacteria</taxon>
        <taxon>Pseudomonadati</taxon>
        <taxon>Thermodesulfobacteriota</taxon>
        <taxon>Desulfobaccia</taxon>
        <taxon>Desulfobaccales</taxon>
        <taxon>Desulfobaccaceae</taxon>
        <taxon>Desulfobacca</taxon>
    </lineage>
</organism>
<keyword evidence="4" id="KW-0808">Transferase</keyword>
<feature type="domain" description="PAC" evidence="13">
    <location>
        <begin position="70"/>
        <end position="122"/>
    </location>
</feature>
<dbReference type="PANTHER" id="PTHR43065">
    <property type="entry name" value="SENSOR HISTIDINE KINASE"/>
    <property type="match status" value="1"/>
</dbReference>
<dbReference type="Gene3D" id="3.30.450.20">
    <property type="entry name" value="PAS domain"/>
    <property type="match status" value="2"/>
</dbReference>
<evidence type="ECO:0000256" key="5">
    <source>
        <dbReference type="ARBA" id="ARBA00022741"/>
    </source>
</evidence>
<keyword evidence="8" id="KW-0902">Two-component regulatory system</keyword>
<dbReference type="SUPFAM" id="SSF47384">
    <property type="entry name" value="Homodimeric domain of signal transducing histidine kinase"/>
    <property type="match status" value="1"/>
</dbReference>
<dbReference type="Pfam" id="PF02518">
    <property type="entry name" value="HATPase_c"/>
    <property type="match status" value="1"/>
</dbReference>
<proteinExistence type="predicted"/>
<dbReference type="SMART" id="SM00388">
    <property type="entry name" value="HisKA"/>
    <property type="match status" value="1"/>
</dbReference>
<evidence type="ECO:0000313" key="15">
    <source>
        <dbReference type="Proteomes" id="UP000000483"/>
    </source>
</evidence>
<evidence type="ECO:0000256" key="3">
    <source>
        <dbReference type="ARBA" id="ARBA00022553"/>
    </source>
</evidence>
<dbReference type="PROSITE" id="PS50112">
    <property type="entry name" value="PAS"/>
    <property type="match status" value="2"/>
</dbReference>
<dbReference type="PROSITE" id="PS50110">
    <property type="entry name" value="RESPONSE_REGULATORY"/>
    <property type="match status" value="1"/>
</dbReference>
<dbReference type="STRING" id="880072.Desac_2583"/>
<dbReference type="GO" id="GO:0006355">
    <property type="term" value="P:regulation of DNA-templated transcription"/>
    <property type="evidence" value="ECO:0007669"/>
    <property type="project" value="InterPro"/>
</dbReference>
<evidence type="ECO:0000256" key="4">
    <source>
        <dbReference type="ARBA" id="ARBA00022679"/>
    </source>
</evidence>
<dbReference type="InterPro" id="IPR036890">
    <property type="entry name" value="HATPase_C_sf"/>
</dbReference>
<evidence type="ECO:0000256" key="1">
    <source>
        <dbReference type="ARBA" id="ARBA00000085"/>
    </source>
</evidence>
<dbReference type="PROSITE" id="PS50113">
    <property type="entry name" value="PAC"/>
    <property type="match status" value="2"/>
</dbReference>
<evidence type="ECO:0000256" key="2">
    <source>
        <dbReference type="ARBA" id="ARBA00012438"/>
    </source>
</evidence>
<dbReference type="eggNOG" id="COG3852">
    <property type="taxonomic scope" value="Bacteria"/>
</dbReference>
<dbReference type="SMART" id="SM00086">
    <property type="entry name" value="PAC"/>
    <property type="match status" value="2"/>
</dbReference>
<dbReference type="eggNOG" id="COG0784">
    <property type="taxonomic scope" value="Bacteria"/>
</dbReference>
<evidence type="ECO:0000256" key="9">
    <source>
        <dbReference type="PROSITE-ProRule" id="PRU00169"/>
    </source>
</evidence>
<dbReference type="Gene3D" id="3.30.565.10">
    <property type="entry name" value="Histidine kinase-like ATPase, C-terminal domain"/>
    <property type="match status" value="1"/>
</dbReference>
<dbReference type="InterPro" id="IPR000700">
    <property type="entry name" value="PAS-assoc_C"/>
</dbReference>
<dbReference type="EMBL" id="CP002629">
    <property type="protein sequence ID" value="AEB10401.1"/>
    <property type="molecule type" value="Genomic_DNA"/>
</dbReference>
<protein>
    <recommendedName>
        <fullName evidence="2">histidine kinase</fullName>
        <ecNumber evidence="2">2.7.13.3</ecNumber>
    </recommendedName>
</protein>
<dbReference type="SMART" id="SM00448">
    <property type="entry name" value="REC"/>
    <property type="match status" value="1"/>
</dbReference>
<dbReference type="SUPFAM" id="SSF55785">
    <property type="entry name" value="PYP-like sensor domain (PAS domain)"/>
    <property type="match status" value="2"/>
</dbReference>
<dbReference type="Gene3D" id="3.40.50.2300">
    <property type="match status" value="1"/>
</dbReference>
<dbReference type="InterPro" id="IPR011006">
    <property type="entry name" value="CheY-like_superfamily"/>
</dbReference>
<evidence type="ECO:0000259" key="13">
    <source>
        <dbReference type="PROSITE" id="PS50113"/>
    </source>
</evidence>
<dbReference type="Pfam" id="PF00512">
    <property type="entry name" value="HisKA"/>
    <property type="match status" value="1"/>
</dbReference>
<feature type="modified residue" description="4-aspartylphosphate" evidence="9">
    <location>
        <position position="547"/>
    </location>
</feature>
<dbReference type="OrthoDB" id="9813024at2"/>
<dbReference type="Pfam" id="PF00072">
    <property type="entry name" value="Response_reg"/>
    <property type="match status" value="1"/>
</dbReference>
<dbReference type="SMART" id="SM00387">
    <property type="entry name" value="HATPase_c"/>
    <property type="match status" value="1"/>
</dbReference>
<dbReference type="Proteomes" id="UP000000483">
    <property type="component" value="Chromosome"/>
</dbReference>
<evidence type="ECO:0000256" key="7">
    <source>
        <dbReference type="ARBA" id="ARBA00022840"/>
    </source>
</evidence>
<keyword evidence="15" id="KW-1185">Reference proteome</keyword>
<accession>F2NDQ4</accession>
<keyword evidence="3 9" id="KW-0597">Phosphoprotein</keyword>
<dbReference type="InterPro" id="IPR003594">
    <property type="entry name" value="HATPase_dom"/>
</dbReference>
<feature type="domain" description="Response regulatory" evidence="11">
    <location>
        <begin position="493"/>
        <end position="613"/>
    </location>
</feature>
<keyword evidence="7" id="KW-0067">ATP-binding</keyword>
<evidence type="ECO:0000259" key="12">
    <source>
        <dbReference type="PROSITE" id="PS50112"/>
    </source>
</evidence>
<dbReference type="InterPro" id="IPR004358">
    <property type="entry name" value="Sig_transdc_His_kin-like_C"/>
</dbReference>
<dbReference type="InterPro" id="IPR035965">
    <property type="entry name" value="PAS-like_dom_sf"/>
</dbReference>
<dbReference type="SMART" id="SM00091">
    <property type="entry name" value="PAS"/>
    <property type="match status" value="2"/>
</dbReference>
<evidence type="ECO:0000256" key="8">
    <source>
        <dbReference type="ARBA" id="ARBA00023012"/>
    </source>
</evidence>
<evidence type="ECO:0000259" key="11">
    <source>
        <dbReference type="PROSITE" id="PS50110"/>
    </source>
</evidence>
<dbReference type="Gene3D" id="1.10.287.130">
    <property type="match status" value="1"/>
</dbReference>
<feature type="domain" description="PAS" evidence="12">
    <location>
        <begin position="125"/>
        <end position="177"/>
    </location>
</feature>
<evidence type="ECO:0000313" key="14">
    <source>
        <dbReference type="EMBL" id="AEB10401.1"/>
    </source>
</evidence>
<dbReference type="InterPro" id="IPR013767">
    <property type="entry name" value="PAS_fold"/>
</dbReference>
<feature type="domain" description="Histidine kinase" evidence="10">
    <location>
        <begin position="258"/>
        <end position="474"/>
    </location>
</feature>
<name>F2NDQ4_DESAR</name>
<dbReference type="GO" id="GO:0005524">
    <property type="term" value="F:ATP binding"/>
    <property type="evidence" value="ECO:0007669"/>
    <property type="project" value="UniProtKB-KW"/>
</dbReference>
<keyword evidence="6 14" id="KW-0418">Kinase</keyword>
<reference evidence="15" key="2">
    <citation type="submission" date="2011-03" db="EMBL/GenBank/DDBJ databases">
        <title>The complete genome of Desulfobacca acetoxidans DSM 11109.</title>
        <authorList>
            <consortium name="US DOE Joint Genome Institute (JGI-PGF)"/>
            <person name="Lucas S."/>
            <person name="Copeland A."/>
            <person name="Lapidus A."/>
            <person name="Bruce D."/>
            <person name="Goodwin L."/>
            <person name="Pitluck S."/>
            <person name="Peters L."/>
            <person name="Kyrpides N."/>
            <person name="Mavromatis K."/>
            <person name="Ivanova N."/>
            <person name="Ovchinnikova G."/>
            <person name="Teshima H."/>
            <person name="Detter J.C."/>
            <person name="Han C."/>
            <person name="Land M."/>
            <person name="Hauser L."/>
            <person name="Markowitz V."/>
            <person name="Cheng J.-F."/>
            <person name="Hugenholtz P."/>
            <person name="Woyke T."/>
            <person name="Wu D."/>
            <person name="Spring S."/>
            <person name="Schueler E."/>
            <person name="Brambilla E."/>
            <person name="Klenk H.-P."/>
            <person name="Eisen J.A."/>
        </authorList>
    </citation>
    <scope>NUCLEOTIDE SEQUENCE [LARGE SCALE GENOMIC DNA]</scope>
    <source>
        <strain evidence="15">ATCC 700848 / DSM 11109 / ASRB2</strain>
    </source>
</reference>
<dbReference type="InterPro" id="IPR036097">
    <property type="entry name" value="HisK_dim/P_sf"/>
</dbReference>
<dbReference type="EC" id="2.7.13.3" evidence="2"/>
<dbReference type="InterPro" id="IPR003661">
    <property type="entry name" value="HisK_dim/P_dom"/>
</dbReference>
<comment type="catalytic activity">
    <reaction evidence="1">
        <text>ATP + protein L-histidine = ADP + protein N-phospho-L-histidine.</text>
        <dbReference type="EC" id="2.7.13.3"/>
    </reaction>
</comment>
<dbReference type="NCBIfam" id="TIGR00229">
    <property type="entry name" value="sensory_box"/>
    <property type="match status" value="2"/>
</dbReference>
<reference evidence="14 15" key="1">
    <citation type="journal article" date="2011" name="Stand. Genomic Sci.">
        <title>Complete genome sequence of the acetate-degrading sulfate reducer Desulfobacca acetoxidans type strain (ASRB2).</title>
        <authorList>
            <person name="Goker M."/>
            <person name="Teshima H."/>
            <person name="Lapidus A."/>
            <person name="Nolan M."/>
            <person name="Lucas S."/>
            <person name="Hammon N."/>
            <person name="Deshpande S."/>
            <person name="Cheng J.F."/>
            <person name="Tapia R."/>
            <person name="Han C."/>
            <person name="Goodwin L."/>
            <person name="Pitluck S."/>
            <person name="Huntemann M."/>
            <person name="Liolios K."/>
            <person name="Ivanova N."/>
            <person name="Pagani I."/>
            <person name="Mavromatis K."/>
            <person name="Ovchinikova G."/>
            <person name="Pati A."/>
            <person name="Chen A."/>
            <person name="Palaniappan K."/>
            <person name="Land M."/>
            <person name="Hauser L."/>
            <person name="Brambilla E.M."/>
            <person name="Rohde M."/>
            <person name="Spring S."/>
            <person name="Detter J.C."/>
            <person name="Woyke T."/>
            <person name="Bristow J."/>
            <person name="Eisen J.A."/>
            <person name="Markowitz V."/>
            <person name="Hugenholtz P."/>
            <person name="Kyrpides N.C."/>
            <person name="Klenk H.P."/>
        </authorList>
    </citation>
    <scope>NUCLEOTIDE SEQUENCE [LARGE SCALE GENOMIC DNA]</scope>
    <source>
        <strain evidence="15">ATCC 700848 / DSM 11109 / ASRB2</strain>
    </source>
</reference>
<sequence>MEAPWREVVEKTHLGVWILDSQDRTLYTNDRLKVLLGYSAAEMLGRSLAEFIDSSQCMRLLSSLKQSQPVLTDFCFRRRDGKNLYLLLAANPFYARGGALHGTLIMVADITERKLVEELLWRQAHIVDQIYEAVISVDLEGFITSWNNGAERLFGYVARDIMGKPLLLLYPTTDPEDLISSQIMKVLEIKGLYEAELRLRRLSGDLFYAHLSLSPLKDREGRLIGVIVTARDISERKNLENELIRTSKLESIGVLAGGIAHDFNNLLTAILGNIAMASLNADTKPFVLERLAEAEKACLRAQNLTRQLLTFSKGEKPRKKLASIGDLLKTSASLMLRSSNVRRQANIPEALWWAEVDEEQIQQAVNHLLINADQAMPQGGVIYIFAENFKIGEASRLPLTPGTYIKITIRDQGVGILPEHLDKVFDPFFTTKRRGSGLGLSTVYTIIKNHDGYITVESTPNGGATFTVYLPASQKKGPLLKEKKLPLTFGRGKILLMDDEEMILEVSSAMLRRLGYEVTAAQDGAEAICLYQEAMEAGTPFDAVILDLTVPGGLGARETIGDLKQINPEAKVIVSSGFFDDPVIDNFYESGFVGIMPKPYNITQLSAMMHKIFQNPRPVS</sequence>
<dbReference type="Pfam" id="PF00989">
    <property type="entry name" value="PAS"/>
    <property type="match status" value="2"/>
</dbReference>